<evidence type="ECO:0000313" key="2">
    <source>
        <dbReference type="Proteomes" id="UP000199702"/>
    </source>
</evidence>
<sequence>MFNQAENVTKIDLVLSHILNRRYNLFFDDEDIIDTSIWSNEARTQYKELLYEAFVATLQGSLKHDIELKENDNVAENEFSIDNGIIFLNSEVFIFLENATYDSCFIKGLITKFKTKGKKIQSFLDQKWIRIENCGGKGGIINQVNHILSSYNNDSLENFRYLRGIVIMDSDKKHKDDSYNDENGIIPFCDENNILLHILEKREIENYLPLELIEKIENLNQNELESFKKLTFDERDFYDMEKLSTRDYNTKQNFPSLFLEEELLQEMILKNCEHQNLPNEPQLILNKINSLL</sequence>
<gene>
    <name evidence="1" type="ORF">SAMN05660918_1876</name>
</gene>
<proteinExistence type="predicted"/>
<organism evidence="1 2">
    <name type="scientific">Flavobacterium terrigena</name>
    <dbReference type="NCBI Taxonomy" id="402734"/>
    <lineage>
        <taxon>Bacteria</taxon>
        <taxon>Pseudomonadati</taxon>
        <taxon>Bacteroidota</taxon>
        <taxon>Flavobacteriia</taxon>
        <taxon>Flavobacteriales</taxon>
        <taxon>Flavobacteriaceae</taxon>
        <taxon>Flavobacterium</taxon>
    </lineage>
</organism>
<accession>A0A1H6UIG6</accession>
<evidence type="ECO:0000313" key="1">
    <source>
        <dbReference type="EMBL" id="SEI90514.1"/>
    </source>
</evidence>
<name>A0A1H6UIG6_9FLAO</name>
<dbReference type="EMBL" id="FNYA01000004">
    <property type="protein sequence ID" value="SEI90514.1"/>
    <property type="molecule type" value="Genomic_DNA"/>
</dbReference>
<dbReference type="Proteomes" id="UP000199702">
    <property type="component" value="Unassembled WGS sequence"/>
</dbReference>
<keyword evidence="2" id="KW-1185">Reference proteome</keyword>
<reference evidence="2" key="1">
    <citation type="submission" date="2016-10" db="EMBL/GenBank/DDBJ databases">
        <authorList>
            <person name="Varghese N."/>
            <person name="Submissions S."/>
        </authorList>
    </citation>
    <scope>NUCLEOTIDE SEQUENCE [LARGE SCALE GENOMIC DNA]</scope>
    <source>
        <strain evidence="2">DSM 17934</strain>
    </source>
</reference>
<dbReference type="AlphaFoldDB" id="A0A1H6UIG6"/>
<dbReference type="STRING" id="402734.SAMN05660918_1876"/>
<protein>
    <submittedName>
        <fullName evidence="1">Uncharacterized protein</fullName>
    </submittedName>
</protein>